<dbReference type="eggNOG" id="COG1085">
    <property type="taxonomic scope" value="Bacteria"/>
</dbReference>
<dbReference type="InterPro" id="IPR036265">
    <property type="entry name" value="HIT-like_sf"/>
</dbReference>
<dbReference type="KEGG" id="rca:Rcas_2151"/>
<gene>
    <name evidence="1" type="ordered locus">Rcas_2151</name>
</gene>
<dbReference type="SUPFAM" id="SSF54197">
    <property type="entry name" value="HIT-like"/>
    <property type="match status" value="1"/>
</dbReference>
<proteinExistence type="predicted"/>
<reference evidence="1 2" key="1">
    <citation type="submission" date="2007-08" db="EMBL/GenBank/DDBJ databases">
        <title>Complete sequence of Roseiflexus castenholzii DSM 13941.</title>
        <authorList>
            <consortium name="US DOE Joint Genome Institute"/>
            <person name="Copeland A."/>
            <person name="Lucas S."/>
            <person name="Lapidus A."/>
            <person name="Barry K."/>
            <person name="Glavina del Rio T."/>
            <person name="Dalin E."/>
            <person name="Tice H."/>
            <person name="Pitluck S."/>
            <person name="Thompson L.S."/>
            <person name="Brettin T."/>
            <person name="Bruce D."/>
            <person name="Detter J.C."/>
            <person name="Han C."/>
            <person name="Tapia R."/>
            <person name="Schmutz J."/>
            <person name="Larimer F."/>
            <person name="Land M."/>
            <person name="Hauser L."/>
            <person name="Kyrpides N."/>
            <person name="Mikhailova N."/>
            <person name="Bryant D.A."/>
            <person name="Hanada S."/>
            <person name="Tsukatani Y."/>
            <person name="Richardson P."/>
        </authorList>
    </citation>
    <scope>NUCLEOTIDE SEQUENCE [LARGE SCALE GENOMIC DNA]</scope>
    <source>
        <strain evidence="2">DSM 13941 / HLO8</strain>
    </source>
</reference>
<evidence type="ECO:0008006" key="3">
    <source>
        <dbReference type="Google" id="ProtNLM"/>
    </source>
</evidence>
<sequence>MITTLPEQIAALPPTNRARCERLFFVQRVEGQAVIPREMEAWVASSFGDIAGVRRQTIIRVVNRFTLEGTLFNPLRALRPAGKTTSDADLHAWIESELRDRDFFAQPLQATSADTFGRIRGRFCVTASNIAKYDGWHGLVVFDEPHPLHFNRDQFADYLDVALRWLDAAHRCDPQAIYPMITWNCLPRSGATIAHGHMQMSLARAMHYTRPELWRRAALQYGDIPRYVSDLIAVHADLNLLIADTPAGHVFAHLTPLRNREIVALLSHRADAALLADRLTDLIYPVLRALIDHHHVRAFNVGIALPPFTDKTGAWSGMPVIARVADRGPALSIHNDWGAMELFATGCVTVDPFEVATALKRAG</sequence>
<organism evidence="1 2">
    <name type="scientific">Roseiflexus castenholzii (strain DSM 13941 / HLO8)</name>
    <dbReference type="NCBI Taxonomy" id="383372"/>
    <lineage>
        <taxon>Bacteria</taxon>
        <taxon>Bacillati</taxon>
        <taxon>Chloroflexota</taxon>
        <taxon>Chloroflexia</taxon>
        <taxon>Chloroflexales</taxon>
        <taxon>Roseiflexineae</taxon>
        <taxon>Roseiflexaceae</taxon>
        <taxon>Roseiflexus</taxon>
    </lineage>
</organism>
<evidence type="ECO:0000313" key="1">
    <source>
        <dbReference type="EMBL" id="ABU58235.1"/>
    </source>
</evidence>
<dbReference type="Proteomes" id="UP000000263">
    <property type="component" value="Chromosome"/>
</dbReference>
<protein>
    <recommendedName>
        <fullName evidence="3">Galactose-1-phosphate uridylyltransferase-like protein</fullName>
    </recommendedName>
</protein>
<dbReference type="OrthoDB" id="5241274at2"/>
<keyword evidence="2" id="KW-1185">Reference proteome</keyword>
<dbReference type="RefSeq" id="WP_012120659.1">
    <property type="nucleotide sequence ID" value="NC_009767.1"/>
</dbReference>
<dbReference type="EMBL" id="CP000804">
    <property type="protein sequence ID" value="ABU58235.1"/>
    <property type="molecule type" value="Genomic_DNA"/>
</dbReference>
<name>A7NL62_ROSCS</name>
<dbReference type="HOGENOM" id="CLU_032352_0_0_0"/>
<dbReference type="AlphaFoldDB" id="A7NL62"/>
<evidence type="ECO:0000313" key="2">
    <source>
        <dbReference type="Proteomes" id="UP000000263"/>
    </source>
</evidence>
<accession>A7NL62</accession>
<dbReference type="STRING" id="383372.Rcas_2151"/>